<evidence type="ECO:0000313" key="1">
    <source>
        <dbReference type="EMBL" id="GBH07785.1"/>
    </source>
</evidence>
<gene>
    <name evidence="1" type="ORF">KPSA1_01145</name>
</gene>
<dbReference type="EMBL" id="BGJZ01000057">
    <property type="protein sequence ID" value="GBH07785.1"/>
    <property type="molecule type" value="Genomic_DNA"/>
</dbReference>
<sequence>MCGAAHICGAERHEMHANAEHWHESQALLCYAELEHSVGHTPNLLIPAIKNPSL</sequence>
<dbReference type="Proteomes" id="UP000247480">
    <property type="component" value="Unassembled WGS sequence"/>
</dbReference>
<proteinExistence type="predicted"/>
<name>A0A2V0QBP5_PSESF</name>
<comment type="caution">
    <text evidence="1">The sequence shown here is derived from an EMBL/GenBank/DDBJ whole genome shotgun (WGS) entry which is preliminary data.</text>
</comment>
<evidence type="ECO:0000313" key="2">
    <source>
        <dbReference type="Proteomes" id="UP000247480"/>
    </source>
</evidence>
<organism evidence="1 2">
    <name type="scientific">Pseudomonas syringae pv. actinidiae</name>
    <dbReference type="NCBI Taxonomy" id="103796"/>
    <lineage>
        <taxon>Bacteria</taxon>
        <taxon>Pseudomonadati</taxon>
        <taxon>Pseudomonadota</taxon>
        <taxon>Gammaproteobacteria</taxon>
        <taxon>Pseudomonadales</taxon>
        <taxon>Pseudomonadaceae</taxon>
        <taxon>Pseudomonas</taxon>
        <taxon>Pseudomonas syringae</taxon>
    </lineage>
</organism>
<protein>
    <submittedName>
        <fullName evidence="1">Uncharacterized protein</fullName>
    </submittedName>
</protein>
<dbReference type="AlphaFoldDB" id="A0A2V0QBP5"/>
<accession>A0A2V0QBP5</accession>
<reference evidence="1 2" key="1">
    <citation type="submission" date="2018-04" db="EMBL/GenBank/DDBJ databases">
        <title>Draft genome sequence of Pseudomonas syringae pv. actinidiae biovar 1 strains isolated from kiwifruit in Kagawa prefecture.</title>
        <authorList>
            <person name="Tabuchi M."/>
            <person name="Saito M."/>
            <person name="Fujiwara S."/>
            <person name="Sasa N."/>
            <person name="Akimitsu K."/>
            <person name="Gomi K."/>
            <person name="Konishi-Sugita S."/>
            <person name="Hamano K."/>
            <person name="Kataoka I."/>
        </authorList>
    </citation>
    <scope>NUCLEOTIDE SEQUENCE [LARGE SCALE GENOMIC DNA]</scope>
    <source>
        <strain evidence="1 2">MAFF212206</strain>
    </source>
</reference>